<name>A0A8S4QQ35_9NEOP</name>
<organism evidence="2 3">
    <name type="scientific">Pararge aegeria aegeria</name>
    <dbReference type="NCBI Taxonomy" id="348720"/>
    <lineage>
        <taxon>Eukaryota</taxon>
        <taxon>Metazoa</taxon>
        <taxon>Ecdysozoa</taxon>
        <taxon>Arthropoda</taxon>
        <taxon>Hexapoda</taxon>
        <taxon>Insecta</taxon>
        <taxon>Pterygota</taxon>
        <taxon>Neoptera</taxon>
        <taxon>Endopterygota</taxon>
        <taxon>Lepidoptera</taxon>
        <taxon>Glossata</taxon>
        <taxon>Ditrysia</taxon>
        <taxon>Papilionoidea</taxon>
        <taxon>Nymphalidae</taxon>
        <taxon>Satyrinae</taxon>
        <taxon>Satyrini</taxon>
        <taxon>Parargina</taxon>
        <taxon>Pararge</taxon>
    </lineage>
</organism>
<sequence>MLSDVHAAASGRVRLRGQLNAVGQESYQRQSSMTETCTRRPRPHSPATSNNTSELSHPPRAASALPTHAHLAWRTDQLYHSEHLK</sequence>
<evidence type="ECO:0000313" key="3">
    <source>
        <dbReference type="Proteomes" id="UP000838756"/>
    </source>
</evidence>
<reference evidence="2" key="1">
    <citation type="submission" date="2022-03" db="EMBL/GenBank/DDBJ databases">
        <authorList>
            <person name="Lindestad O."/>
        </authorList>
    </citation>
    <scope>NUCLEOTIDE SEQUENCE</scope>
</reference>
<evidence type="ECO:0000256" key="1">
    <source>
        <dbReference type="SAM" id="MobiDB-lite"/>
    </source>
</evidence>
<dbReference type="EMBL" id="CAKXAJ010011105">
    <property type="protein sequence ID" value="CAH2211795.1"/>
    <property type="molecule type" value="Genomic_DNA"/>
</dbReference>
<feature type="compositionally biased region" description="Polar residues" evidence="1">
    <location>
        <begin position="21"/>
        <end position="36"/>
    </location>
</feature>
<dbReference type="Proteomes" id="UP000838756">
    <property type="component" value="Unassembled WGS sequence"/>
</dbReference>
<accession>A0A8S4QQ35</accession>
<dbReference type="AlphaFoldDB" id="A0A8S4QQ35"/>
<protein>
    <submittedName>
        <fullName evidence="2">Jg24666 protein</fullName>
    </submittedName>
</protein>
<evidence type="ECO:0000313" key="2">
    <source>
        <dbReference type="EMBL" id="CAH2211795.1"/>
    </source>
</evidence>
<gene>
    <name evidence="2" type="primary">jg24666</name>
    <name evidence="2" type="ORF">PAEG_LOCUS3467</name>
</gene>
<comment type="caution">
    <text evidence="2">The sequence shown here is derived from an EMBL/GenBank/DDBJ whole genome shotgun (WGS) entry which is preliminary data.</text>
</comment>
<proteinExistence type="predicted"/>
<feature type="region of interest" description="Disordered" evidence="1">
    <location>
        <begin position="1"/>
        <end position="64"/>
    </location>
</feature>
<feature type="compositionally biased region" description="Polar residues" evidence="1">
    <location>
        <begin position="46"/>
        <end position="55"/>
    </location>
</feature>
<keyword evidence="3" id="KW-1185">Reference proteome</keyword>